<organism evidence="1">
    <name type="scientific">Fusarium clavum</name>
    <dbReference type="NCBI Taxonomy" id="2594811"/>
    <lineage>
        <taxon>Eukaryota</taxon>
        <taxon>Fungi</taxon>
        <taxon>Dikarya</taxon>
        <taxon>Ascomycota</taxon>
        <taxon>Pezizomycotina</taxon>
        <taxon>Sordariomycetes</taxon>
        <taxon>Hypocreomycetidae</taxon>
        <taxon>Hypocreales</taxon>
        <taxon>Nectriaceae</taxon>
        <taxon>Fusarium</taxon>
        <taxon>Fusarium incarnatum-equiseti species complex</taxon>
    </lineage>
</organism>
<accession>A0A090MDD4</accession>
<comment type="caution">
    <text evidence="1">The sequence shown here is derived from an EMBL/GenBank/DDBJ whole genome shotgun (WGS) entry which is preliminary data.</text>
</comment>
<dbReference type="EMBL" id="CBMI010003125">
    <property type="protein sequence ID" value="CEG05163.1"/>
    <property type="molecule type" value="Genomic_DNA"/>
</dbReference>
<reference evidence="1" key="1">
    <citation type="submission" date="2013-05" db="EMBL/GenBank/DDBJ databases">
        <title>Draft genome sequences of six wheat associated Fusarium spp. isolates.</title>
        <authorList>
            <person name="Moolhuijzen P.M."/>
            <person name="Manners J.M."/>
            <person name="Wilcox S."/>
            <person name="Bellgard M.I."/>
            <person name="Gardiner D.M."/>
        </authorList>
    </citation>
    <scope>NUCLEOTIDE SEQUENCE</scope>
    <source>
        <strain evidence="1">CS3069</strain>
    </source>
</reference>
<evidence type="ECO:0000313" key="1">
    <source>
        <dbReference type="EMBL" id="CEG05163.1"/>
    </source>
</evidence>
<name>A0A090MDD4_9HYPO</name>
<gene>
    <name evidence="1" type="ORF">BN850_0097470</name>
</gene>
<proteinExistence type="predicted"/>
<protein>
    <submittedName>
        <fullName evidence="1">WGS project CBMI000000000 data, contig CS3069_c003127</fullName>
    </submittedName>
</protein>
<sequence length="59" mass="6785">MKRYPEEIPSFCFGLASHFIAQPGIWRHVMSRGIRTVSQGSVNVLVCIPRLAAEYQYWS</sequence>
<dbReference type="AlphaFoldDB" id="A0A090MDD4"/>